<reference evidence="3" key="1">
    <citation type="submission" date="2021-12" db="EMBL/GenBank/DDBJ databases">
        <authorList>
            <person name="Rodrigo-Torres L."/>
            <person name="Arahal R. D."/>
            <person name="Lucena T."/>
        </authorList>
    </citation>
    <scope>NUCLEOTIDE SEQUENCE</scope>
    <source>
        <strain evidence="3">CECT 8419</strain>
    </source>
</reference>
<dbReference type="Pfam" id="PF00106">
    <property type="entry name" value="adh_short"/>
    <property type="match status" value="1"/>
</dbReference>
<keyword evidence="2 3" id="KW-0560">Oxidoreductase</keyword>
<dbReference type="Proteomes" id="UP000837803">
    <property type="component" value="Unassembled WGS sequence"/>
</dbReference>
<comment type="caution">
    <text evidence="3">The sequence shown here is derived from an EMBL/GenBank/DDBJ whole genome shotgun (WGS) entry which is preliminary data.</text>
</comment>
<dbReference type="PANTHER" id="PTHR44196:SF2">
    <property type="entry name" value="SHORT-CHAIN DEHYDROGENASE-RELATED"/>
    <property type="match status" value="1"/>
</dbReference>
<protein>
    <submittedName>
        <fullName evidence="3">Oxidoreductase EphD</fullName>
        <ecNumber evidence="3">1.-.-.-</ecNumber>
    </submittedName>
</protein>
<sequence>MNDTLPSPGSEWVLITGGTHGIGLALAQECQQQGLCVAVVGLPDEHLRQARKLLAVHGAPAVRFLGIDLTAEGAVERVADWLTEEHILLHYLVNNAGFGRGGLFEHTHWSEYRTMLQLNNQVMIELIHRLLPQLKATRGGILNMSSMEATLPLPYKTVYTGTKGLVYNFSLALREEFRHHGVSVSVLCPGPVITNADGLRRVKAQGARAQLLVTMPKDIAPEAVRGMLQGKAVIVPGRLVRLLLTISYLTPRPIRMRILERLFSRYREEVPLAAVVPPTPAPSTVKV</sequence>
<dbReference type="EC" id="1.-.-.-" evidence="3"/>
<proteinExistence type="inferred from homology"/>
<dbReference type="InterPro" id="IPR002347">
    <property type="entry name" value="SDR_fam"/>
</dbReference>
<name>A0ABN8F860_9BACT</name>
<dbReference type="SUPFAM" id="SSF51735">
    <property type="entry name" value="NAD(P)-binding Rossmann-fold domains"/>
    <property type="match status" value="1"/>
</dbReference>
<dbReference type="PRINTS" id="PR00081">
    <property type="entry name" value="GDHRDH"/>
</dbReference>
<gene>
    <name evidence="3" type="primary">ephD</name>
    <name evidence="3" type="ORF">LEM8419_03114</name>
</gene>
<dbReference type="RefSeq" id="WP_238752056.1">
    <property type="nucleotide sequence ID" value="NZ_CAKLPZ010000004.1"/>
</dbReference>
<accession>A0ABN8F860</accession>
<dbReference type="InterPro" id="IPR036291">
    <property type="entry name" value="NAD(P)-bd_dom_sf"/>
</dbReference>
<keyword evidence="4" id="KW-1185">Reference proteome</keyword>
<evidence type="ECO:0000256" key="2">
    <source>
        <dbReference type="ARBA" id="ARBA00023002"/>
    </source>
</evidence>
<evidence type="ECO:0000256" key="1">
    <source>
        <dbReference type="ARBA" id="ARBA00006484"/>
    </source>
</evidence>
<organism evidence="3 4">
    <name type="scientific">Neolewinella maritima</name>
    <dbReference type="NCBI Taxonomy" id="1383882"/>
    <lineage>
        <taxon>Bacteria</taxon>
        <taxon>Pseudomonadati</taxon>
        <taxon>Bacteroidota</taxon>
        <taxon>Saprospiria</taxon>
        <taxon>Saprospirales</taxon>
        <taxon>Lewinellaceae</taxon>
        <taxon>Neolewinella</taxon>
    </lineage>
</organism>
<dbReference type="PANTHER" id="PTHR44196">
    <property type="entry name" value="DEHYDROGENASE/REDUCTASE SDR FAMILY MEMBER 7B"/>
    <property type="match status" value="1"/>
</dbReference>
<comment type="similarity">
    <text evidence="1">Belongs to the short-chain dehydrogenases/reductases (SDR) family.</text>
</comment>
<dbReference type="EMBL" id="CAKLPZ010000004">
    <property type="protein sequence ID" value="CAH1002197.1"/>
    <property type="molecule type" value="Genomic_DNA"/>
</dbReference>
<dbReference type="CDD" id="cd05233">
    <property type="entry name" value="SDR_c"/>
    <property type="match status" value="1"/>
</dbReference>
<dbReference type="Gene3D" id="3.40.50.720">
    <property type="entry name" value="NAD(P)-binding Rossmann-like Domain"/>
    <property type="match status" value="1"/>
</dbReference>
<evidence type="ECO:0000313" key="3">
    <source>
        <dbReference type="EMBL" id="CAH1002197.1"/>
    </source>
</evidence>
<evidence type="ECO:0000313" key="4">
    <source>
        <dbReference type="Proteomes" id="UP000837803"/>
    </source>
</evidence>
<dbReference type="GO" id="GO:0016491">
    <property type="term" value="F:oxidoreductase activity"/>
    <property type="evidence" value="ECO:0007669"/>
    <property type="project" value="UniProtKB-KW"/>
</dbReference>